<feature type="domain" description="HpcH/HpaI aldolase/citrate lyase" evidence="4">
    <location>
        <begin position="4"/>
        <end position="208"/>
    </location>
</feature>
<dbReference type="InterPro" id="IPR015813">
    <property type="entry name" value="Pyrv/PenolPyrv_kinase-like_dom"/>
</dbReference>
<dbReference type="Gene3D" id="3.20.20.60">
    <property type="entry name" value="Phosphoenolpyruvate-binding domains"/>
    <property type="match status" value="1"/>
</dbReference>
<evidence type="ECO:0000256" key="2">
    <source>
        <dbReference type="ARBA" id="ARBA00022723"/>
    </source>
</evidence>
<gene>
    <name evidence="5" type="ORF">GCM10007320_04700</name>
</gene>
<keyword evidence="3" id="KW-0460">Magnesium</keyword>
<comment type="cofactor">
    <cofactor evidence="1">
        <name>Mg(2+)</name>
        <dbReference type="ChEBI" id="CHEBI:18420"/>
    </cofactor>
</comment>
<dbReference type="PANTHER" id="PTHR32308">
    <property type="entry name" value="LYASE BETA SUBUNIT, PUTATIVE (AFU_ORTHOLOGUE AFUA_4G13030)-RELATED"/>
    <property type="match status" value="1"/>
</dbReference>
<dbReference type="EMBL" id="BMYK01000001">
    <property type="protein sequence ID" value="GHC70378.1"/>
    <property type="molecule type" value="Genomic_DNA"/>
</dbReference>
<dbReference type="PIRSF" id="PIRSF015582">
    <property type="entry name" value="Cit_lyase_B"/>
    <property type="match status" value="1"/>
</dbReference>
<protein>
    <submittedName>
        <fullName evidence="5">CoA ester lyase</fullName>
    </submittedName>
</protein>
<keyword evidence="2" id="KW-0479">Metal-binding</keyword>
<keyword evidence="6" id="KW-1185">Reference proteome</keyword>
<sequence>MQERSYLFVPGDRPERFDKAMASGAHGVILDLEDAVQPERKPHAREAVRQWLAQARQPVWVRINPADTAWHAEDCSLLAAPMVRGLMVPKAQDAEGLAQLAARLRQDQWLIPLVETVAGWFAAQAIARVPRVLRLAFGSVDFMSDSGIQGEGEEMHAVRTQLVLVSRLAGIAAPIDGVSVAIDDAAQLDSDVRRSRRFGFGAKLCIHPKQVAGVHEGFAPTAAEVAWAERVVAALAAGPLGAVTVDGKMVDKPIALLAQTILAEARPADPSR</sequence>
<dbReference type="InterPro" id="IPR005000">
    <property type="entry name" value="Aldolase/citrate-lyase_domain"/>
</dbReference>
<organism evidence="5 6">
    <name type="scientific">Pseudorhodoferax aquiterrae</name>
    <dbReference type="NCBI Taxonomy" id="747304"/>
    <lineage>
        <taxon>Bacteria</taxon>
        <taxon>Pseudomonadati</taxon>
        <taxon>Pseudomonadota</taxon>
        <taxon>Betaproteobacteria</taxon>
        <taxon>Burkholderiales</taxon>
        <taxon>Comamonadaceae</taxon>
    </lineage>
</organism>
<comment type="caution">
    <text evidence="5">The sequence shown here is derived from an EMBL/GenBank/DDBJ whole genome shotgun (WGS) entry which is preliminary data.</text>
</comment>
<evidence type="ECO:0000256" key="1">
    <source>
        <dbReference type="ARBA" id="ARBA00001946"/>
    </source>
</evidence>
<keyword evidence="5" id="KW-0456">Lyase</keyword>
<evidence type="ECO:0000313" key="5">
    <source>
        <dbReference type="EMBL" id="GHC70378.1"/>
    </source>
</evidence>
<dbReference type="Proteomes" id="UP000626210">
    <property type="component" value="Unassembled WGS sequence"/>
</dbReference>
<evidence type="ECO:0000256" key="3">
    <source>
        <dbReference type="ARBA" id="ARBA00022842"/>
    </source>
</evidence>
<reference evidence="6" key="1">
    <citation type="journal article" date="2019" name="Int. J. Syst. Evol. Microbiol.">
        <title>The Global Catalogue of Microorganisms (GCM) 10K type strain sequencing project: providing services to taxonomists for standard genome sequencing and annotation.</title>
        <authorList>
            <consortium name="The Broad Institute Genomics Platform"/>
            <consortium name="The Broad Institute Genome Sequencing Center for Infectious Disease"/>
            <person name="Wu L."/>
            <person name="Ma J."/>
        </authorList>
    </citation>
    <scope>NUCLEOTIDE SEQUENCE [LARGE SCALE GENOMIC DNA]</scope>
    <source>
        <strain evidence="6">KCTC 23314</strain>
    </source>
</reference>
<dbReference type="RefSeq" id="WP_189685404.1">
    <property type="nucleotide sequence ID" value="NZ_BMYK01000001.1"/>
</dbReference>
<dbReference type="SUPFAM" id="SSF51621">
    <property type="entry name" value="Phosphoenolpyruvate/pyruvate domain"/>
    <property type="match status" value="1"/>
</dbReference>
<dbReference type="Pfam" id="PF03328">
    <property type="entry name" value="HpcH_HpaI"/>
    <property type="match status" value="1"/>
</dbReference>
<evidence type="ECO:0000259" key="4">
    <source>
        <dbReference type="Pfam" id="PF03328"/>
    </source>
</evidence>
<evidence type="ECO:0000313" key="6">
    <source>
        <dbReference type="Proteomes" id="UP000626210"/>
    </source>
</evidence>
<proteinExistence type="predicted"/>
<dbReference type="InterPro" id="IPR011206">
    <property type="entry name" value="Citrate_lyase_beta/mcl1/mcl2"/>
</dbReference>
<name>A0ABQ3FVA2_9BURK</name>
<dbReference type="InterPro" id="IPR040442">
    <property type="entry name" value="Pyrv_kinase-like_dom_sf"/>
</dbReference>
<accession>A0ABQ3FVA2</accession>
<dbReference type="PANTHER" id="PTHR32308:SF10">
    <property type="entry name" value="CITRATE LYASE SUBUNIT BETA"/>
    <property type="match status" value="1"/>
</dbReference>
<dbReference type="GO" id="GO:0016829">
    <property type="term" value="F:lyase activity"/>
    <property type="evidence" value="ECO:0007669"/>
    <property type="project" value="UniProtKB-KW"/>
</dbReference>